<evidence type="ECO:0000313" key="3">
    <source>
        <dbReference type="Proteomes" id="UP001234178"/>
    </source>
</evidence>
<protein>
    <submittedName>
        <fullName evidence="2">Uncharacterized protein</fullName>
    </submittedName>
</protein>
<comment type="caution">
    <text evidence="2">The sequence shown here is derived from an EMBL/GenBank/DDBJ whole genome shotgun (WGS) entry which is preliminary data.</text>
</comment>
<dbReference type="PANTHER" id="PTHR33194:SF4">
    <property type="entry name" value="CCHC-TYPE DOMAIN-CONTAINING PROTEIN"/>
    <property type="match status" value="1"/>
</dbReference>
<organism evidence="2 3">
    <name type="scientific">Daphnia magna</name>
    <dbReference type="NCBI Taxonomy" id="35525"/>
    <lineage>
        <taxon>Eukaryota</taxon>
        <taxon>Metazoa</taxon>
        <taxon>Ecdysozoa</taxon>
        <taxon>Arthropoda</taxon>
        <taxon>Crustacea</taxon>
        <taxon>Branchiopoda</taxon>
        <taxon>Diplostraca</taxon>
        <taxon>Cladocera</taxon>
        <taxon>Anomopoda</taxon>
        <taxon>Daphniidae</taxon>
        <taxon>Daphnia</taxon>
    </lineage>
</organism>
<reference evidence="2 3" key="1">
    <citation type="journal article" date="2023" name="Nucleic Acids Res.">
        <title>The hologenome of Daphnia magna reveals possible DNA methylation and microbiome-mediated evolution of the host genome.</title>
        <authorList>
            <person name="Chaturvedi A."/>
            <person name="Li X."/>
            <person name="Dhandapani V."/>
            <person name="Marshall H."/>
            <person name="Kissane S."/>
            <person name="Cuenca-Cambronero M."/>
            <person name="Asole G."/>
            <person name="Calvet F."/>
            <person name="Ruiz-Romero M."/>
            <person name="Marangio P."/>
            <person name="Guigo R."/>
            <person name="Rago D."/>
            <person name="Mirbahai L."/>
            <person name="Eastwood N."/>
            <person name="Colbourne J.K."/>
            <person name="Zhou J."/>
            <person name="Mallon E."/>
            <person name="Orsini L."/>
        </authorList>
    </citation>
    <scope>NUCLEOTIDE SEQUENCE [LARGE SCALE GENOMIC DNA]</scope>
    <source>
        <strain evidence="2">LRV0_1</strain>
    </source>
</reference>
<dbReference type="Proteomes" id="UP001234178">
    <property type="component" value="Unassembled WGS sequence"/>
</dbReference>
<evidence type="ECO:0000256" key="1">
    <source>
        <dbReference type="SAM" id="MobiDB-lite"/>
    </source>
</evidence>
<dbReference type="PANTHER" id="PTHR33194">
    <property type="entry name" value="ZINC KNUCKLE DOMAINCONTAINING PROTEIN"/>
    <property type="match status" value="1"/>
</dbReference>
<accession>A0ABR0A8F8</accession>
<proteinExistence type="predicted"/>
<feature type="region of interest" description="Disordered" evidence="1">
    <location>
        <begin position="1"/>
        <end position="88"/>
    </location>
</feature>
<feature type="compositionally biased region" description="Basic and acidic residues" evidence="1">
    <location>
        <begin position="15"/>
        <end position="24"/>
    </location>
</feature>
<name>A0ABR0A8F8_9CRUS</name>
<evidence type="ECO:0000313" key="2">
    <source>
        <dbReference type="EMBL" id="KAK4021423.1"/>
    </source>
</evidence>
<feature type="compositionally biased region" description="Polar residues" evidence="1">
    <location>
        <begin position="30"/>
        <end position="46"/>
    </location>
</feature>
<dbReference type="EMBL" id="JAOYFB010000036">
    <property type="protein sequence ID" value="KAK4021423.1"/>
    <property type="molecule type" value="Genomic_DNA"/>
</dbReference>
<sequence length="283" mass="31675">MPKRTNPRLPSCPRDPSRRLHPLRELSSVPVETSPTPASSLESGTSFVGEALNFEGPIPKDHLIEEADSQGESVETGRDSDSDSETEVVLRTASPVVPVSGQQFIVPSGHIVQPQRQAMAAVRKFISPPIFRVSPDEDARQWMEHYETIYSHNGWGDAEKSNNFNMYLDDTARNWFNCARLPNEKILKTIREIQETFKQVSATGKKKNEGVKVPYLPRGRKLIFSLINLRGSQKISTVGSPVLKKGDLSRVKREIGYLFAEMSHPLLGQRCDRGEEIIGRSPL</sequence>
<gene>
    <name evidence="2" type="ORF">OUZ56_003340</name>
</gene>
<keyword evidence="3" id="KW-1185">Reference proteome</keyword>